<comment type="caution">
    <text evidence="2">The sequence shown here is derived from an EMBL/GenBank/DDBJ whole genome shotgun (WGS) entry which is preliminary data.</text>
</comment>
<dbReference type="Proteomes" id="UP000827092">
    <property type="component" value="Unassembled WGS sequence"/>
</dbReference>
<proteinExistence type="predicted"/>
<keyword evidence="3" id="KW-1185">Reference proteome</keyword>
<organism evidence="2 3">
    <name type="scientific">Oedothorax gibbosus</name>
    <dbReference type="NCBI Taxonomy" id="931172"/>
    <lineage>
        <taxon>Eukaryota</taxon>
        <taxon>Metazoa</taxon>
        <taxon>Ecdysozoa</taxon>
        <taxon>Arthropoda</taxon>
        <taxon>Chelicerata</taxon>
        <taxon>Arachnida</taxon>
        <taxon>Araneae</taxon>
        <taxon>Araneomorphae</taxon>
        <taxon>Entelegynae</taxon>
        <taxon>Araneoidea</taxon>
        <taxon>Linyphiidae</taxon>
        <taxon>Erigoninae</taxon>
        <taxon>Oedothorax</taxon>
    </lineage>
</organism>
<name>A0AAV6TF95_9ARAC</name>
<evidence type="ECO:0000313" key="3">
    <source>
        <dbReference type="Proteomes" id="UP000827092"/>
    </source>
</evidence>
<feature type="compositionally biased region" description="Gly residues" evidence="1">
    <location>
        <begin position="18"/>
        <end position="36"/>
    </location>
</feature>
<feature type="region of interest" description="Disordered" evidence="1">
    <location>
        <begin position="1"/>
        <end position="56"/>
    </location>
</feature>
<reference evidence="2 3" key="1">
    <citation type="journal article" date="2022" name="Nat. Ecol. Evol.">
        <title>A masculinizing supergene underlies an exaggerated male reproductive morph in a spider.</title>
        <authorList>
            <person name="Hendrickx F."/>
            <person name="De Corte Z."/>
            <person name="Sonet G."/>
            <person name="Van Belleghem S.M."/>
            <person name="Kostlbacher S."/>
            <person name="Vangestel C."/>
        </authorList>
    </citation>
    <scope>NUCLEOTIDE SEQUENCE [LARGE SCALE GENOMIC DNA]</scope>
    <source>
        <strain evidence="2">W744_W776</strain>
    </source>
</reference>
<gene>
    <name evidence="2" type="ORF">JTE90_007189</name>
</gene>
<evidence type="ECO:0000256" key="1">
    <source>
        <dbReference type="SAM" id="MobiDB-lite"/>
    </source>
</evidence>
<evidence type="ECO:0000313" key="2">
    <source>
        <dbReference type="EMBL" id="KAG8160604.1"/>
    </source>
</evidence>
<protein>
    <submittedName>
        <fullName evidence="2">Uncharacterized protein</fullName>
    </submittedName>
</protein>
<dbReference type="AlphaFoldDB" id="A0AAV6TF95"/>
<feature type="region of interest" description="Disordered" evidence="1">
    <location>
        <begin position="68"/>
        <end position="90"/>
    </location>
</feature>
<accession>A0AAV6TF95</accession>
<dbReference type="EMBL" id="JAFNEN010005805">
    <property type="protein sequence ID" value="KAG8160604.1"/>
    <property type="molecule type" value="Genomic_DNA"/>
</dbReference>
<sequence>MCASQWLNKPRGGNEKSGPGGGRPHSGSVPRGGGAPGDPAFSPCGKWGSLSGPVGNRKMVKFCRQDEPEEKIGGGFPSGSDVQIDRQIWV</sequence>